<dbReference type="InterPro" id="IPR029045">
    <property type="entry name" value="ClpP/crotonase-like_dom_sf"/>
</dbReference>
<dbReference type="SUPFAM" id="SSF52096">
    <property type="entry name" value="ClpP/crotonase"/>
    <property type="match status" value="1"/>
</dbReference>
<name>A0A3G2T4J8_9GAMM</name>
<keyword evidence="2" id="KW-0456">Lyase</keyword>
<proteinExistence type="inferred from homology"/>
<evidence type="ECO:0000256" key="1">
    <source>
        <dbReference type="ARBA" id="ARBA00005254"/>
    </source>
</evidence>
<protein>
    <submittedName>
        <fullName evidence="2">2-(1,2-epoxy-1,2-dihydrophenyl)acetyl-CoA isomerase</fullName>
        <ecNumber evidence="2">4.2.1.17</ecNumber>
    </submittedName>
</protein>
<dbReference type="Pfam" id="PF00378">
    <property type="entry name" value="ECH_1"/>
    <property type="match status" value="1"/>
</dbReference>
<evidence type="ECO:0000313" key="3">
    <source>
        <dbReference type="Proteomes" id="UP000279962"/>
    </source>
</evidence>
<dbReference type="InterPro" id="IPR001753">
    <property type="entry name" value="Enoyl-CoA_hydra/iso"/>
</dbReference>
<keyword evidence="2" id="KW-0413">Isomerase</keyword>
<accession>A0A3G2T4J8</accession>
<dbReference type="Proteomes" id="UP000279962">
    <property type="component" value="Chromosome"/>
</dbReference>
<dbReference type="Gene3D" id="1.10.12.10">
    <property type="entry name" value="Lyase 2-enoyl-coa Hydratase, Chain A, domain 2"/>
    <property type="match status" value="1"/>
</dbReference>
<dbReference type="CDD" id="cd06558">
    <property type="entry name" value="crotonase-like"/>
    <property type="match status" value="1"/>
</dbReference>
<dbReference type="PANTHER" id="PTHR43802:SF1">
    <property type="entry name" value="IP11341P-RELATED"/>
    <property type="match status" value="1"/>
</dbReference>
<comment type="similarity">
    <text evidence="1">Belongs to the enoyl-CoA hydratase/isomerase family.</text>
</comment>
<gene>
    <name evidence="2" type="ORF">CDG68_16570</name>
</gene>
<dbReference type="RefSeq" id="WP_087553196.1">
    <property type="nucleotide sequence ID" value="NZ_CP033133.1"/>
</dbReference>
<organism evidence="2 3">
    <name type="scientific">Acinetobacter wuhouensis</name>
    <dbReference type="NCBI Taxonomy" id="1879050"/>
    <lineage>
        <taxon>Bacteria</taxon>
        <taxon>Pseudomonadati</taxon>
        <taxon>Pseudomonadota</taxon>
        <taxon>Gammaproteobacteria</taxon>
        <taxon>Moraxellales</taxon>
        <taxon>Moraxellaceae</taxon>
        <taxon>Acinetobacter</taxon>
    </lineage>
</organism>
<dbReference type="AlphaFoldDB" id="A0A3G2T4J8"/>
<dbReference type="GO" id="GO:0004300">
    <property type="term" value="F:enoyl-CoA hydratase activity"/>
    <property type="evidence" value="ECO:0007669"/>
    <property type="project" value="UniProtKB-EC"/>
</dbReference>
<dbReference type="Gene3D" id="3.90.226.10">
    <property type="entry name" value="2-enoyl-CoA Hydratase, Chain A, domain 1"/>
    <property type="match status" value="1"/>
</dbReference>
<dbReference type="PANTHER" id="PTHR43802">
    <property type="entry name" value="ENOYL-COA HYDRATASE"/>
    <property type="match status" value="1"/>
</dbReference>
<dbReference type="InterPro" id="IPR014748">
    <property type="entry name" value="Enoyl-CoA_hydra_C"/>
</dbReference>
<dbReference type="EC" id="4.2.1.17" evidence="2"/>
<dbReference type="GO" id="GO:0016853">
    <property type="term" value="F:isomerase activity"/>
    <property type="evidence" value="ECO:0007669"/>
    <property type="project" value="UniProtKB-KW"/>
</dbReference>
<dbReference type="EMBL" id="CP033133">
    <property type="protein sequence ID" value="AYO55169.1"/>
    <property type="molecule type" value="Genomic_DNA"/>
</dbReference>
<evidence type="ECO:0000313" key="2">
    <source>
        <dbReference type="EMBL" id="AYO55169.1"/>
    </source>
</evidence>
<reference evidence="2 3" key="1">
    <citation type="submission" date="2018-10" db="EMBL/GenBank/DDBJ databases">
        <title>The complete genome of Acinetobacter wuhouensis strain WCHAW010062.</title>
        <authorList>
            <person name="Hu Y."/>
            <person name="Long H."/>
            <person name="Feng Y."/>
            <person name="Zong Z."/>
        </authorList>
    </citation>
    <scope>NUCLEOTIDE SEQUENCE [LARGE SCALE GENOMIC DNA]</scope>
    <source>
        <strain evidence="2 3">WCHAW010062</strain>
    </source>
</reference>
<sequence length="262" mass="28885">MDYQTIIVEEKNHVGYLMLNRPQQFNSLTLSMSEEIISALKAFEQNPEVKVIVLGATGKAFCTGMELSPSLFQDVDNIDLGLVIEKYFKPMIDLILNIPKIIICAVNGTAAGAGASISLLCDISIAAKSASFTQIFSKMGLIPDGGATWFLPRMIGFAKAKALMLTAEKVSAEEAERLGMIYKVVDDDLLQQEVEKLAEYMATQATLSYAMIKQALNVSLQNDLETQLKLERDLQLKAGQSEDFIEAARAFLMKDKPNFKGR</sequence>